<dbReference type="CDD" id="cd21341">
    <property type="entry name" value="TTC8_N"/>
    <property type="match status" value="1"/>
</dbReference>
<dbReference type="KEGG" id="bgt:106063739"/>
<accession>A0A2C9JQG8</accession>
<dbReference type="InterPro" id="IPR011990">
    <property type="entry name" value="TPR-like_helical_dom_sf"/>
</dbReference>
<dbReference type="EnsemblMetazoa" id="BGLB006381-RB">
    <property type="protein sequence ID" value="BGLB006381-PB"/>
    <property type="gene ID" value="BGLB006381"/>
</dbReference>
<dbReference type="SMART" id="SM00028">
    <property type="entry name" value="TPR"/>
    <property type="match status" value="9"/>
</dbReference>
<reference evidence="3" key="1">
    <citation type="submission" date="2020-05" db="UniProtKB">
        <authorList>
            <consortium name="EnsemblMetazoa"/>
        </authorList>
    </citation>
    <scope>IDENTIFICATION</scope>
    <source>
        <strain evidence="3">BB02</strain>
    </source>
</reference>
<dbReference type="Pfam" id="PF13432">
    <property type="entry name" value="TPR_16"/>
    <property type="match status" value="1"/>
</dbReference>
<evidence type="ECO:0000256" key="2">
    <source>
        <dbReference type="SAM" id="MobiDB-lite"/>
    </source>
</evidence>
<protein>
    <recommendedName>
        <fullName evidence="5">Tetratricopeptide repeat protein 8</fullName>
    </recommendedName>
</protein>
<dbReference type="VEuPathDB" id="VectorBase:BGLB006381"/>
<dbReference type="SUPFAM" id="SSF48452">
    <property type="entry name" value="TPR-like"/>
    <property type="match status" value="1"/>
</dbReference>
<dbReference type="OrthoDB" id="421121at2759"/>
<dbReference type="InterPro" id="IPR019734">
    <property type="entry name" value="TPR_rpt"/>
</dbReference>
<evidence type="ECO:0000256" key="1">
    <source>
        <dbReference type="PROSITE-ProRule" id="PRU00339"/>
    </source>
</evidence>
<sequence>MDPLFMAYSYFRRRKYKEAVDVCTQILERNPYDQAAWHLKTRALTNQVYVDEVEVDEEGLAEILMDDNVIANVSRPGTSLRGPAVKETSGPTQGVRPTSQGGRPLSGYVRPGTQSGRPGTMEQAIRTPRTAHTARPVTSASGRFVRLGTASMLSTPDGPFINIARINFSKYASRPTLAKGLFEYIFHHENDVRNALELAALATEACQYSDWWWKVALAKCYFRLGMYRDAEKQLRSALKSDEVIDAYLHLAKVYCRLDQPLAAIEVYTQGLKQFPGETTLLSGIARIYEGLGKMEEGVKYYKDVLKSDNMNVEAIACIATNHFYTDQPEMALKFYRRLLQMGVYNAELFNNLGLCCFYAQQYDMTLTCFMRALSLAEDDVVIGDVWFNIGHVALGICDIKLAYQCFRLALSHNNDHAEAYNNLGVLEMKKNHVEAARSFFQASFVMAPHLYEPHYNFAILADQLGDFQSSYLSAKRAVETFPDHVDSKELLKQLKEHFSLL</sequence>
<dbReference type="VEuPathDB" id="VectorBase:BGLAX_046186"/>
<evidence type="ECO:0000313" key="3">
    <source>
        <dbReference type="EnsemblMetazoa" id="BGLB006381-PB"/>
    </source>
</evidence>
<dbReference type="InterPro" id="IPR028796">
    <property type="entry name" value="BBS8"/>
</dbReference>
<keyword evidence="1" id="KW-0802">TPR repeat</keyword>
<dbReference type="GO" id="GO:0034464">
    <property type="term" value="C:BBSome"/>
    <property type="evidence" value="ECO:0007669"/>
    <property type="project" value="InterPro"/>
</dbReference>
<dbReference type="RefSeq" id="XP_013077647.2">
    <property type="nucleotide sequence ID" value="XM_013222193.2"/>
</dbReference>
<dbReference type="Proteomes" id="UP000076420">
    <property type="component" value="Unassembled WGS sequence"/>
</dbReference>
<dbReference type="GO" id="GO:0036064">
    <property type="term" value="C:ciliary basal body"/>
    <property type="evidence" value="ECO:0007669"/>
    <property type="project" value="TreeGrafter"/>
</dbReference>
<feature type="repeat" description="TPR" evidence="1">
    <location>
        <begin position="417"/>
        <end position="450"/>
    </location>
</feature>
<proteinExistence type="predicted"/>
<evidence type="ECO:0008006" key="5">
    <source>
        <dbReference type="Google" id="ProtNLM"/>
    </source>
</evidence>
<gene>
    <name evidence="3" type="primary">106063739</name>
</gene>
<dbReference type="AlphaFoldDB" id="A0A2C9JQG8"/>
<evidence type="ECO:0000313" key="4">
    <source>
        <dbReference type="Proteomes" id="UP000076420"/>
    </source>
</evidence>
<dbReference type="GO" id="GO:0097730">
    <property type="term" value="C:non-motile cilium"/>
    <property type="evidence" value="ECO:0007669"/>
    <property type="project" value="TreeGrafter"/>
</dbReference>
<dbReference type="Pfam" id="PF13181">
    <property type="entry name" value="TPR_8"/>
    <property type="match status" value="1"/>
</dbReference>
<dbReference type="PANTHER" id="PTHR44177">
    <property type="entry name" value="TETRATRICOPEPTIDE REPEAT PROTEIN 8"/>
    <property type="match status" value="1"/>
</dbReference>
<organism evidence="3 4">
    <name type="scientific">Biomphalaria glabrata</name>
    <name type="common">Bloodfluke planorb</name>
    <name type="synonym">Freshwater snail</name>
    <dbReference type="NCBI Taxonomy" id="6526"/>
    <lineage>
        <taxon>Eukaryota</taxon>
        <taxon>Metazoa</taxon>
        <taxon>Spiralia</taxon>
        <taxon>Lophotrochozoa</taxon>
        <taxon>Mollusca</taxon>
        <taxon>Gastropoda</taxon>
        <taxon>Heterobranchia</taxon>
        <taxon>Euthyneura</taxon>
        <taxon>Panpulmonata</taxon>
        <taxon>Hygrophila</taxon>
        <taxon>Lymnaeoidea</taxon>
        <taxon>Planorbidae</taxon>
        <taxon>Biomphalaria</taxon>
    </lineage>
</organism>
<feature type="compositionally biased region" description="Polar residues" evidence="2">
    <location>
        <begin position="89"/>
        <end position="101"/>
    </location>
</feature>
<dbReference type="Gene3D" id="1.25.40.10">
    <property type="entry name" value="Tetratricopeptide repeat domain"/>
    <property type="match status" value="1"/>
</dbReference>
<dbReference type="FunFam" id="1.25.40.10:FF:000300">
    <property type="entry name" value="Tetratricopeptide repeat domain 8"/>
    <property type="match status" value="1"/>
</dbReference>
<name>A0A2C9JQG8_BIOGL</name>
<dbReference type="STRING" id="6526.A0A2C9JQG8"/>
<dbReference type="GO" id="GO:1905515">
    <property type="term" value="P:non-motile cilium assembly"/>
    <property type="evidence" value="ECO:0007669"/>
    <property type="project" value="InterPro"/>
</dbReference>
<feature type="repeat" description="TPR" evidence="1">
    <location>
        <begin position="346"/>
        <end position="379"/>
    </location>
</feature>
<dbReference type="PROSITE" id="PS50005">
    <property type="entry name" value="TPR"/>
    <property type="match status" value="2"/>
</dbReference>
<dbReference type="PANTHER" id="PTHR44177:SF1">
    <property type="entry name" value="TETRATRICOPEPTIDE REPEAT PROTEIN 8"/>
    <property type="match status" value="1"/>
</dbReference>
<feature type="region of interest" description="Disordered" evidence="2">
    <location>
        <begin position="75"/>
        <end position="120"/>
    </location>
</feature>